<proteinExistence type="predicted"/>
<evidence type="ECO:0000313" key="1">
    <source>
        <dbReference type="Proteomes" id="UP000887578"/>
    </source>
</evidence>
<name>A0A914Q9A9_9BILA</name>
<organism evidence="1 2">
    <name type="scientific">Panagrolaimus davidi</name>
    <dbReference type="NCBI Taxonomy" id="227884"/>
    <lineage>
        <taxon>Eukaryota</taxon>
        <taxon>Metazoa</taxon>
        <taxon>Ecdysozoa</taxon>
        <taxon>Nematoda</taxon>
        <taxon>Chromadorea</taxon>
        <taxon>Rhabditida</taxon>
        <taxon>Tylenchina</taxon>
        <taxon>Panagrolaimomorpha</taxon>
        <taxon>Panagrolaimoidea</taxon>
        <taxon>Panagrolaimidae</taxon>
        <taxon>Panagrolaimus</taxon>
    </lineage>
</organism>
<dbReference type="AlphaFoldDB" id="A0A914Q9A9"/>
<dbReference type="WBParaSite" id="PDA_v2.g28162.t1">
    <property type="protein sequence ID" value="PDA_v2.g28162.t1"/>
    <property type="gene ID" value="PDA_v2.g28162"/>
</dbReference>
<dbReference type="Proteomes" id="UP000887578">
    <property type="component" value="Unplaced"/>
</dbReference>
<evidence type="ECO:0000313" key="2">
    <source>
        <dbReference type="WBParaSite" id="PDA_v2.g28162.t1"/>
    </source>
</evidence>
<reference evidence="2" key="1">
    <citation type="submission" date="2022-11" db="UniProtKB">
        <authorList>
            <consortium name="WormBaseParasite"/>
        </authorList>
    </citation>
    <scope>IDENTIFICATION</scope>
</reference>
<protein>
    <submittedName>
        <fullName evidence="2">Uncharacterized protein</fullName>
    </submittedName>
</protein>
<keyword evidence="1" id="KW-1185">Reference proteome</keyword>
<accession>A0A914Q9A9</accession>
<sequence length="237" mass="28231">MHYIENNPKTWKVYQKMIQTCKDFFVKNPILVVRRLSHNKDDVWFADQLLIDLKKIKCKFWVIEELRVQPFSGVEDYNPNILSLYISKLYKCDAHFLYFIGQIISYYDLSFFICNAKDIGFADVIVKDENSKILPLEKLIQASIKARSIHIIRPTMTSKTFNELTKISHFANLNLLILDYLHEDFDAEDFYKNQSTFCELHFDRSISDVYKNRIKKILDEIIATEEFDYKPPFIHFN</sequence>